<dbReference type="SUPFAM" id="SSF56954">
    <property type="entry name" value="Outer membrane efflux proteins (OEP)"/>
    <property type="match status" value="1"/>
</dbReference>
<dbReference type="InterPro" id="IPR010131">
    <property type="entry name" value="MdtP/NodT-like"/>
</dbReference>
<keyword evidence="4 9" id="KW-0812">Transmembrane</keyword>
<dbReference type="Pfam" id="PF02321">
    <property type="entry name" value="OEP"/>
    <property type="match status" value="2"/>
</dbReference>
<dbReference type="InterPro" id="IPR003423">
    <property type="entry name" value="OMP_efflux"/>
</dbReference>
<reference evidence="11" key="1">
    <citation type="submission" date="2023-01" db="EMBL/GenBank/DDBJ databases">
        <title>Xenophilus mangrovi sp. nov., isolated from soil of Mangrove nature reserve.</title>
        <authorList>
            <person name="Xu S."/>
            <person name="Liu Z."/>
            <person name="Xu Y."/>
        </authorList>
    </citation>
    <scope>NUCLEOTIDE SEQUENCE</scope>
    <source>
        <strain evidence="11">YW8</strain>
    </source>
</reference>
<dbReference type="Gene3D" id="2.20.200.10">
    <property type="entry name" value="Outer membrane efflux proteins (OEP)"/>
    <property type="match status" value="1"/>
</dbReference>
<dbReference type="EMBL" id="JAQIPB010000005">
    <property type="protein sequence ID" value="MDA7417235.1"/>
    <property type="molecule type" value="Genomic_DNA"/>
</dbReference>
<evidence type="ECO:0000256" key="3">
    <source>
        <dbReference type="ARBA" id="ARBA00022452"/>
    </source>
</evidence>
<evidence type="ECO:0000256" key="5">
    <source>
        <dbReference type="ARBA" id="ARBA00022729"/>
    </source>
</evidence>
<comment type="subcellular location">
    <subcellularLocation>
        <location evidence="9">Cell membrane</location>
        <topology evidence="9">Lipid-anchor</topology>
    </subcellularLocation>
    <subcellularLocation>
        <location evidence="1">Membrane</location>
    </subcellularLocation>
</comment>
<keyword evidence="6 9" id="KW-0472">Membrane</keyword>
<keyword evidence="7 9" id="KW-0564">Palmitate</keyword>
<dbReference type="GO" id="GO:0015562">
    <property type="term" value="F:efflux transmembrane transporter activity"/>
    <property type="evidence" value="ECO:0007669"/>
    <property type="project" value="InterPro"/>
</dbReference>
<evidence type="ECO:0000256" key="10">
    <source>
        <dbReference type="SAM" id="Coils"/>
    </source>
</evidence>
<protein>
    <submittedName>
        <fullName evidence="11">Efflux transporter outer membrane subunit</fullName>
    </submittedName>
</protein>
<keyword evidence="10" id="KW-0175">Coiled coil</keyword>
<comment type="similarity">
    <text evidence="2 9">Belongs to the outer membrane factor (OMF) (TC 1.B.17) family.</text>
</comment>
<keyword evidence="5" id="KW-0732">Signal</keyword>
<evidence type="ECO:0000256" key="4">
    <source>
        <dbReference type="ARBA" id="ARBA00022692"/>
    </source>
</evidence>
<dbReference type="Proteomes" id="UP001212602">
    <property type="component" value="Unassembled WGS sequence"/>
</dbReference>
<name>A0AAE3N7W2_9BURK</name>
<dbReference type="Gene3D" id="1.20.1600.10">
    <property type="entry name" value="Outer membrane efflux proteins (OEP)"/>
    <property type="match status" value="1"/>
</dbReference>
<evidence type="ECO:0000256" key="8">
    <source>
        <dbReference type="ARBA" id="ARBA00023288"/>
    </source>
</evidence>
<proteinExistence type="inferred from homology"/>
<dbReference type="PANTHER" id="PTHR30203:SF20">
    <property type="entry name" value="MULTIDRUG RESISTANCE OUTER MEMBRANE PROTEIN MDTP-RELATED"/>
    <property type="match status" value="1"/>
</dbReference>
<accession>A0AAE3N7W2</accession>
<evidence type="ECO:0000256" key="1">
    <source>
        <dbReference type="ARBA" id="ARBA00004370"/>
    </source>
</evidence>
<evidence type="ECO:0000256" key="6">
    <source>
        <dbReference type="ARBA" id="ARBA00023136"/>
    </source>
</evidence>
<comment type="caution">
    <text evidence="11">The sequence shown here is derived from an EMBL/GenBank/DDBJ whole genome shotgun (WGS) entry which is preliminary data.</text>
</comment>
<keyword evidence="12" id="KW-1185">Reference proteome</keyword>
<evidence type="ECO:0000313" key="11">
    <source>
        <dbReference type="EMBL" id="MDA7417235.1"/>
    </source>
</evidence>
<evidence type="ECO:0000256" key="9">
    <source>
        <dbReference type="RuleBase" id="RU362097"/>
    </source>
</evidence>
<feature type="coiled-coil region" evidence="10">
    <location>
        <begin position="241"/>
        <end position="275"/>
    </location>
</feature>
<dbReference type="GO" id="GO:0005886">
    <property type="term" value="C:plasma membrane"/>
    <property type="evidence" value="ECO:0007669"/>
    <property type="project" value="UniProtKB-SubCell"/>
</dbReference>
<dbReference type="PANTHER" id="PTHR30203">
    <property type="entry name" value="OUTER MEMBRANE CATION EFFLUX PROTEIN"/>
    <property type="match status" value="1"/>
</dbReference>
<dbReference type="AlphaFoldDB" id="A0AAE3N7W2"/>
<keyword evidence="3 9" id="KW-1134">Transmembrane beta strand</keyword>
<sequence length="499" mass="52467">MTSLMLQRPARGASSHSRAAGALLVLAAALAAAGCAGTGTGTLAPRAQLITPAQAGLPAADAPQQADDAVNANWWQAFGDAQLDRLVDQALQGSPNLRVAQARLAKAQSAVGLARASELPQLKGDAQFNRSLYSENYIYPSPLGGSIQNTGLLQLGGGWELDFFGKNHDALEAALGNAHAAQAEAEAARVLLAANVARSYVLWARLAAQREVAQRSLAQREETLRLVRDRVSAGLDTRLELRQSEGGLPEARQQIEALDEQIAIARHALDALAAQPGITGSLQAPALSALRPVPLQSVLPAQLLGRRADIAAARWRAEAATHEVDYARKQFYPNVNLSAFVNVQSLGLDQLLKSGSRQWGVGPAISLPIFEGGRLRANLQGKAADRNAAIESYNAAVLDAVRDAADQLSSLQSIARQQAQQREAQAAAEGAWQIATQRYGAGLGNYLQVLAAETAVLAQRRQAVDLSARALETQVALARALGGGWQPGASESPQALAGP</sequence>
<evidence type="ECO:0000313" key="12">
    <source>
        <dbReference type="Proteomes" id="UP001212602"/>
    </source>
</evidence>
<keyword evidence="8 9" id="KW-0449">Lipoprotein</keyword>
<evidence type="ECO:0000256" key="7">
    <source>
        <dbReference type="ARBA" id="ARBA00023139"/>
    </source>
</evidence>
<evidence type="ECO:0000256" key="2">
    <source>
        <dbReference type="ARBA" id="ARBA00007613"/>
    </source>
</evidence>
<gene>
    <name evidence="11" type="ORF">PGB34_12770</name>
</gene>
<dbReference type="NCBIfam" id="TIGR01845">
    <property type="entry name" value="outer_NodT"/>
    <property type="match status" value="1"/>
</dbReference>
<organism evidence="11 12">
    <name type="scientific">Xenophilus arseniciresistens</name>
    <dbReference type="NCBI Taxonomy" id="1283306"/>
    <lineage>
        <taxon>Bacteria</taxon>
        <taxon>Pseudomonadati</taxon>
        <taxon>Pseudomonadota</taxon>
        <taxon>Betaproteobacteria</taxon>
        <taxon>Burkholderiales</taxon>
        <taxon>Comamonadaceae</taxon>
        <taxon>Xenophilus</taxon>
    </lineage>
</organism>